<organism evidence="4">
    <name type="scientific">marine sediment metagenome</name>
    <dbReference type="NCBI Taxonomy" id="412755"/>
    <lineage>
        <taxon>unclassified sequences</taxon>
        <taxon>metagenomes</taxon>
        <taxon>ecological metagenomes</taxon>
    </lineage>
</organism>
<accession>X0ZKZ6</accession>
<dbReference type="Pfam" id="PF03065">
    <property type="entry name" value="Glyco_hydro_57"/>
    <property type="match status" value="1"/>
</dbReference>
<dbReference type="AlphaFoldDB" id="X0ZKZ6"/>
<reference evidence="4" key="1">
    <citation type="journal article" date="2014" name="Front. Microbiol.">
        <title>High frequency of phylogenetically diverse reductive dehalogenase-homologous genes in deep subseafloor sedimentary metagenomes.</title>
        <authorList>
            <person name="Kawai M."/>
            <person name="Futagami T."/>
            <person name="Toyoda A."/>
            <person name="Takaki Y."/>
            <person name="Nishi S."/>
            <person name="Hori S."/>
            <person name="Arai W."/>
            <person name="Tsubouchi T."/>
            <person name="Morono Y."/>
            <person name="Uchiyama I."/>
            <person name="Ito T."/>
            <person name="Fujiyama A."/>
            <person name="Inagaki F."/>
            <person name="Takami H."/>
        </authorList>
    </citation>
    <scope>NUCLEOTIDE SEQUENCE</scope>
    <source>
        <strain evidence="4">Expedition CK06-06</strain>
    </source>
</reference>
<evidence type="ECO:0000313" key="4">
    <source>
        <dbReference type="EMBL" id="GAG70340.1"/>
    </source>
</evidence>
<dbReference type="PANTHER" id="PTHR36306:SF1">
    <property type="entry name" value="ALPHA-AMYLASE-RELATED"/>
    <property type="match status" value="1"/>
</dbReference>
<sequence>MVKRDQIEIIGGGYYEPIYAIIPDEDKIAQMNKLSKRIMDEFGLKVNGAWLSERVWEPDYPSFISKVGLKYILVDDNHLKACGLEEGDTFYSYTTEDGGNILTIFPINEEIRYLTPWKPTFMTIDYLKKSADENGDRIVVLLSDAEKMGVWGTTHEICYIKGHYDGDDKKPF</sequence>
<dbReference type="Gene3D" id="3.20.110.20">
    <property type="match status" value="1"/>
</dbReference>
<dbReference type="InterPro" id="IPR004300">
    <property type="entry name" value="Glyco_hydro_57_N"/>
</dbReference>
<dbReference type="EMBL" id="BART01008207">
    <property type="protein sequence ID" value="GAG70340.1"/>
    <property type="molecule type" value="Genomic_DNA"/>
</dbReference>
<dbReference type="GO" id="GO:0003824">
    <property type="term" value="F:catalytic activity"/>
    <property type="evidence" value="ECO:0007669"/>
    <property type="project" value="InterPro"/>
</dbReference>
<dbReference type="SUPFAM" id="SSF88713">
    <property type="entry name" value="Glycoside hydrolase/deacetylase"/>
    <property type="match status" value="1"/>
</dbReference>
<proteinExistence type="inferred from homology"/>
<evidence type="ECO:0000256" key="1">
    <source>
        <dbReference type="ARBA" id="ARBA00006821"/>
    </source>
</evidence>
<comment type="caution">
    <text evidence="4">The sequence shown here is derived from an EMBL/GenBank/DDBJ whole genome shotgun (WGS) entry which is preliminary data.</text>
</comment>
<comment type="similarity">
    <text evidence="1">Belongs to the glycosyl hydrolase 57 family.</text>
</comment>
<dbReference type="GO" id="GO:0005975">
    <property type="term" value="P:carbohydrate metabolic process"/>
    <property type="evidence" value="ECO:0007669"/>
    <property type="project" value="InterPro"/>
</dbReference>
<name>X0ZKZ6_9ZZZZ</name>
<evidence type="ECO:0000259" key="3">
    <source>
        <dbReference type="Pfam" id="PF03065"/>
    </source>
</evidence>
<dbReference type="PANTHER" id="PTHR36306">
    <property type="entry name" value="ALPHA-AMYLASE-RELATED-RELATED"/>
    <property type="match status" value="1"/>
</dbReference>
<evidence type="ECO:0000256" key="2">
    <source>
        <dbReference type="ARBA" id="ARBA00023277"/>
    </source>
</evidence>
<keyword evidence="2" id="KW-0119">Carbohydrate metabolism</keyword>
<dbReference type="InterPro" id="IPR052046">
    <property type="entry name" value="GH57_Enzymes"/>
</dbReference>
<gene>
    <name evidence="4" type="ORF">S01H4_18498</name>
</gene>
<protein>
    <recommendedName>
        <fullName evidence="3">Glycoside hydrolase family 57 N-terminal domain-containing protein</fullName>
    </recommendedName>
</protein>
<dbReference type="InterPro" id="IPR011330">
    <property type="entry name" value="Glyco_hydro/deAcase_b/a-brl"/>
</dbReference>
<feature type="domain" description="Glycoside hydrolase family 57 N-terminal" evidence="3">
    <location>
        <begin position="1"/>
        <end position="161"/>
    </location>
</feature>
<feature type="non-terminal residue" evidence="4">
    <location>
        <position position="172"/>
    </location>
</feature>